<keyword evidence="2" id="KW-0808">Transferase</keyword>
<sequence>MKIAIVIPHPVPLALGGAENLWWGLQKHLHENTEHSCDIVSLISPEGSFWELIDSYEAFAELDLSAYDLVISGKYPAWMVEHPNHVVYLLHRLRGLYDTYRGDLRVPEHLGSKPVRSLLDWMAETDPDIERVTELIARVRALRERDLPEELFAFPGPFIRQIVHYLDDAAMAPKRIRRYAANAANTAGRDHYFPDGVPVLPLHHPPHRTDYYCEDARYFFTSSRLDGAKRFDLIIEAMRHVDGDTELLIAGTGPDEERLKALAANDKRIRFLGYVADDEMPGLYANALAVPFTPYDEDYGLITVEAMLSSKPVVTTSDAGGPCELVRDGENGFITAPDPASIGARLSMLAADQKLAKRMGAAGRDAVAHITWENVAEALLEQDDAIAAPAVVQRRRPKLTIANTFPADPPRSGGQARVFHLNRHLARVFDIDIVALCSGDTAPSRRLIAPGLVEYCVPHSERHVENLLELGRHVEGAPIDDVTAFEWWRLTPDYVQTLESSAFAADAMIACHPYLVRAIRHTAPTRPMWYEAHNVELTLKQKILTGSAAPLLPLVESAEREAWLTAERVYACADRDLEEFARLYGPTRARQHQVPNGVALETMPYFAPAKRKRLRDAAGLPSKVVALFVGSWHGPNVEALQLIIDAAADIPFVDVMVMGSVCMPFMKRELPANIHLLGAVDDQTRNALLASADVALNPMLSGSGTNLKMLDYFAAGIPVISTRFGARGLLAQPDTHYVEMQPDGLAQAIERFAEVDREACEVTVSAARRLVEAEYDWKIIAERFLQELEATGFPVPR</sequence>
<keyword evidence="3" id="KW-1185">Reference proteome</keyword>
<evidence type="ECO:0000259" key="1">
    <source>
        <dbReference type="Pfam" id="PF00534"/>
    </source>
</evidence>
<accession>A0A918SB08</accession>
<dbReference type="InterPro" id="IPR001296">
    <property type="entry name" value="Glyco_trans_1"/>
</dbReference>
<dbReference type="GO" id="GO:0016757">
    <property type="term" value="F:glycosyltransferase activity"/>
    <property type="evidence" value="ECO:0007669"/>
    <property type="project" value="InterPro"/>
</dbReference>
<comment type="caution">
    <text evidence="2">The sequence shown here is derived from an EMBL/GenBank/DDBJ whole genome shotgun (WGS) entry which is preliminary data.</text>
</comment>
<protein>
    <submittedName>
        <fullName evidence="2">Glycosyl transferase</fullName>
    </submittedName>
</protein>
<reference evidence="2" key="1">
    <citation type="journal article" date="2014" name="Int. J. Syst. Evol. Microbiol.">
        <title>Complete genome sequence of Corynebacterium casei LMG S-19264T (=DSM 44701T), isolated from a smear-ripened cheese.</title>
        <authorList>
            <consortium name="US DOE Joint Genome Institute (JGI-PGF)"/>
            <person name="Walter F."/>
            <person name="Albersmeier A."/>
            <person name="Kalinowski J."/>
            <person name="Ruckert C."/>
        </authorList>
    </citation>
    <scope>NUCLEOTIDE SEQUENCE</scope>
    <source>
        <strain evidence="2">KCTC 32437</strain>
    </source>
</reference>
<dbReference type="AlphaFoldDB" id="A0A918SB08"/>
<reference evidence="2" key="2">
    <citation type="submission" date="2020-09" db="EMBL/GenBank/DDBJ databases">
        <authorList>
            <person name="Sun Q."/>
            <person name="Kim S."/>
        </authorList>
    </citation>
    <scope>NUCLEOTIDE SEQUENCE</scope>
    <source>
        <strain evidence="2">KCTC 32437</strain>
    </source>
</reference>
<dbReference type="SUPFAM" id="SSF53756">
    <property type="entry name" value="UDP-Glycosyltransferase/glycogen phosphorylase"/>
    <property type="match status" value="2"/>
</dbReference>
<dbReference type="PANTHER" id="PTHR12526">
    <property type="entry name" value="GLYCOSYLTRANSFERASE"/>
    <property type="match status" value="1"/>
</dbReference>
<dbReference type="Proteomes" id="UP000646579">
    <property type="component" value="Unassembled WGS sequence"/>
</dbReference>
<dbReference type="EMBL" id="BMZE01000003">
    <property type="protein sequence ID" value="GHA32606.1"/>
    <property type="molecule type" value="Genomic_DNA"/>
</dbReference>
<dbReference type="RefSeq" id="WP_189426610.1">
    <property type="nucleotide sequence ID" value="NZ_BMZE01000003.1"/>
</dbReference>
<dbReference type="Pfam" id="PF00534">
    <property type="entry name" value="Glycos_transf_1"/>
    <property type="match status" value="1"/>
</dbReference>
<dbReference type="PANTHER" id="PTHR12526:SF625">
    <property type="entry name" value="PHOSPHATIDYLINOSITOL GLYCAN-CLASS A"/>
    <property type="match status" value="1"/>
</dbReference>
<dbReference type="Gene3D" id="3.40.50.2000">
    <property type="entry name" value="Glycogen Phosphorylase B"/>
    <property type="match status" value="4"/>
</dbReference>
<dbReference type="Pfam" id="PF13692">
    <property type="entry name" value="Glyco_trans_1_4"/>
    <property type="match status" value="1"/>
</dbReference>
<dbReference type="CDD" id="cd03801">
    <property type="entry name" value="GT4_PimA-like"/>
    <property type="match status" value="2"/>
</dbReference>
<feature type="domain" description="Glycosyl transferase family 1" evidence="1">
    <location>
        <begin position="214"/>
        <end position="364"/>
    </location>
</feature>
<organism evidence="2 3">
    <name type="scientific">Devosia pacifica</name>
    <dbReference type="NCBI Taxonomy" id="1335967"/>
    <lineage>
        <taxon>Bacteria</taxon>
        <taxon>Pseudomonadati</taxon>
        <taxon>Pseudomonadota</taxon>
        <taxon>Alphaproteobacteria</taxon>
        <taxon>Hyphomicrobiales</taxon>
        <taxon>Devosiaceae</taxon>
        <taxon>Devosia</taxon>
    </lineage>
</organism>
<evidence type="ECO:0000313" key="3">
    <source>
        <dbReference type="Proteomes" id="UP000646579"/>
    </source>
</evidence>
<proteinExistence type="predicted"/>
<gene>
    <name evidence="2" type="ORF">GCM10007989_30900</name>
</gene>
<evidence type="ECO:0000313" key="2">
    <source>
        <dbReference type="EMBL" id="GHA32606.1"/>
    </source>
</evidence>
<name>A0A918SB08_9HYPH</name>